<dbReference type="PROSITE" id="PS50195">
    <property type="entry name" value="PX"/>
    <property type="match status" value="1"/>
</dbReference>
<dbReference type="SUPFAM" id="SSF64268">
    <property type="entry name" value="PX domain"/>
    <property type="match status" value="1"/>
</dbReference>
<dbReference type="Gene3D" id="3.30.40.10">
    <property type="entry name" value="Zinc/RING finger domain, C3HC4 (zinc finger)"/>
    <property type="match status" value="1"/>
</dbReference>
<dbReference type="RefSeq" id="XP_001016026.2">
    <property type="nucleotide sequence ID" value="XM_001016026.3"/>
</dbReference>
<dbReference type="SUPFAM" id="SSF49599">
    <property type="entry name" value="TRAF domain-like"/>
    <property type="match status" value="1"/>
</dbReference>
<dbReference type="InterPro" id="IPR036871">
    <property type="entry name" value="PX_dom_sf"/>
</dbReference>
<dbReference type="GO" id="GO:0035091">
    <property type="term" value="F:phosphatidylinositol binding"/>
    <property type="evidence" value="ECO:0007669"/>
    <property type="project" value="InterPro"/>
</dbReference>
<proteinExistence type="predicted"/>
<name>I7MJ39_TETTS</name>
<evidence type="ECO:0000313" key="2">
    <source>
        <dbReference type="EMBL" id="EAR95781.2"/>
    </source>
</evidence>
<dbReference type="Pfam" id="PF00787">
    <property type="entry name" value="PX"/>
    <property type="match status" value="1"/>
</dbReference>
<keyword evidence="3" id="KW-1185">Reference proteome</keyword>
<sequence>MDNADLKFLNFQDNSDGSKNKIQLQNDKLQANLEKFYNEQINDNDEDREDNQKNDIFNCEIEFPEEWTQVEIIDIQNGLNIDWIKQEQKGLCKQYLLCQKCKNILWNPKKCKTCKKHSCLKCFESVQRCSFCPIAASNSLIIKEPEEFCVGLLKDLQVYCPFQKRGCKSLVEYKLFEQHVNECNFRRDDQNIKFKQILIGSFRYKQMQALQKSYVLYSIETHIKDMKKVFKVERRYKQFEILHQYFSSKPEYFGQPLPSLPPKQFCLQSLLGTQSDQMSEEEVAQIRMIELEAYLQIIGVYYKDDIVLYDFLTNEEGFNYINKSSKNVWNLEYLISQYNSIKFISSFYIENLLSKGFNSQTSSSQEQQNKIKKSQALQDQYELLCKYKLCFTELRKSLISQISNTKHEIEEIEKGLQKLNEYSNESLLNEFLKRIQEELVIRKGQLIQMDKTMKQLSILQKYIESIDNCENLFQKRANEYQILSRALLEFQLQDKNYKEIKECKDIMQSMEVIEQESKKYHSIGETESKKILEKVEKDLPIVLKSLKECYSNVQA</sequence>
<dbReference type="Proteomes" id="UP000009168">
    <property type="component" value="Unassembled WGS sequence"/>
</dbReference>
<reference evidence="3" key="1">
    <citation type="journal article" date="2006" name="PLoS Biol.">
        <title>Macronuclear genome sequence of the ciliate Tetrahymena thermophila, a model eukaryote.</title>
        <authorList>
            <person name="Eisen J.A."/>
            <person name="Coyne R.S."/>
            <person name="Wu M."/>
            <person name="Wu D."/>
            <person name="Thiagarajan M."/>
            <person name="Wortman J.R."/>
            <person name="Badger J.H."/>
            <person name="Ren Q."/>
            <person name="Amedeo P."/>
            <person name="Jones K.M."/>
            <person name="Tallon L.J."/>
            <person name="Delcher A.L."/>
            <person name="Salzberg S.L."/>
            <person name="Silva J.C."/>
            <person name="Haas B.J."/>
            <person name="Majoros W.H."/>
            <person name="Farzad M."/>
            <person name="Carlton J.M."/>
            <person name="Smith R.K. Jr."/>
            <person name="Garg J."/>
            <person name="Pearlman R.E."/>
            <person name="Karrer K.M."/>
            <person name="Sun L."/>
            <person name="Manning G."/>
            <person name="Elde N.C."/>
            <person name="Turkewitz A.P."/>
            <person name="Asai D.J."/>
            <person name="Wilkes D.E."/>
            <person name="Wang Y."/>
            <person name="Cai H."/>
            <person name="Collins K."/>
            <person name="Stewart B.A."/>
            <person name="Lee S.R."/>
            <person name="Wilamowska K."/>
            <person name="Weinberg Z."/>
            <person name="Ruzzo W.L."/>
            <person name="Wloga D."/>
            <person name="Gaertig J."/>
            <person name="Frankel J."/>
            <person name="Tsao C.-C."/>
            <person name="Gorovsky M.A."/>
            <person name="Keeling P.J."/>
            <person name="Waller R.F."/>
            <person name="Patron N.J."/>
            <person name="Cherry J.M."/>
            <person name="Stover N.A."/>
            <person name="Krieger C.J."/>
            <person name="del Toro C."/>
            <person name="Ryder H.F."/>
            <person name="Williamson S.C."/>
            <person name="Barbeau R.A."/>
            <person name="Hamilton E.P."/>
            <person name="Orias E."/>
        </authorList>
    </citation>
    <scope>NUCLEOTIDE SEQUENCE [LARGE SCALE GENOMIC DNA]</scope>
    <source>
        <strain evidence="3">SB210</strain>
    </source>
</reference>
<dbReference type="InterPro" id="IPR013083">
    <property type="entry name" value="Znf_RING/FYVE/PHD"/>
</dbReference>
<dbReference type="EMBL" id="GG662703">
    <property type="protein sequence ID" value="EAR95781.2"/>
    <property type="molecule type" value="Genomic_DNA"/>
</dbReference>
<dbReference type="AlphaFoldDB" id="I7MJ39"/>
<protein>
    <submittedName>
        <fullName evidence="2">PX-domain protein</fullName>
    </submittedName>
</protein>
<dbReference type="KEGG" id="tet:TTHERM_00275870"/>
<evidence type="ECO:0000313" key="3">
    <source>
        <dbReference type="Proteomes" id="UP000009168"/>
    </source>
</evidence>
<dbReference type="InterPro" id="IPR001683">
    <property type="entry name" value="PX_dom"/>
</dbReference>
<gene>
    <name evidence="2" type="ORF">TTHERM_00275870</name>
</gene>
<evidence type="ECO:0000259" key="1">
    <source>
        <dbReference type="PROSITE" id="PS50195"/>
    </source>
</evidence>
<accession>I7MJ39</accession>
<dbReference type="CDD" id="cd06093">
    <property type="entry name" value="PX_domain"/>
    <property type="match status" value="1"/>
</dbReference>
<feature type="domain" description="PX" evidence="1">
    <location>
        <begin position="195"/>
        <end position="328"/>
    </location>
</feature>
<dbReference type="GeneID" id="7822686"/>
<dbReference type="Gene3D" id="3.30.1520.10">
    <property type="entry name" value="Phox-like domain"/>
    <property type="match status" value="1"/>
</dbReference>
<organism evidence="2 3">
    <name type="scientific">Tetrahymena thermophila (strain SB210)</name>
    <dbReference type="NCBI Taxonomy" id="312017"/>
    <lineage>
        <taxon>Eukaryota</taxon>
        <taxon>Sar</taxon>
        <taxon>Alveolata</taxon>
        <taxon>Ciliophora</taxon>
        <taxon>Intramacronucleata</taxon>
        <taxon>Oligohymenophorea</taxon>
        <taxon>Hymenostomatida</taxon>
        <taxon>Tetrahymenina</taxon>
        <taxon>Tetrahymenidae</taxon>
        <taxon>Tetrahymena</taxon>
    </lineage>
</organism>
<dbReference type="InParanoid" id="I7MJ39"/>